<keyword evidence="4" id="KW-1185">Reference proteome</keyword>
<evidence type="ECO:0000313" key="4">
    <source>
        <dbReference type="Proteomes" id="UP000054805"/>
    </source>
</evidence>
<dbReference type="Proteomes" id="UP000054826">
    <property type="component" value="Unassembled WGS sequence"/>
</dbReference>
<dbReference type="AlphaFoldDB" id="A0A0V1IKS8"/>
<evidence type="ECO:0000313" key="3">
    <source>
        <dbReference type="EMBL" id="KRZ28613.1"/>
    </source>
</evidence>
<protein>
    <submittedName>
        <fullName evidence="2">Uncharacterized protein</fullName>
    </submittedName>
</protein>
<dbReference type="EMBL" id="JYDS01000164">
    <property type="protein sequence ID" value="KRZ22757.1"/>
    <property type="molecule type" value="Genomic_DNA"/>
</dbReference>
<proteinExistence type="predicted"/>
<gene>
    <name evidence="2" type="ORF">T4B_2452</name>
    <name evidence="3" type="ORF">T4C_3212</name>
</gene>
<organism evidence="2 4">
    <name type="scientific">Trichinella pseudospiralis</name>
    <name type="common">Parasitic roundworm</name>
    <dbReference type="NCBI Taxonomy" id="6337"/>
    <lineage>
        <taxon>Eukaryota</taxon>
        <taxon>Metazoa</taxon>
        <taxon>Ecdysozoa</taxon>
        <taxon>Nematoda</taxon>
        <taxon>Enoplea</taxon>
        <taxon>Dorylaimia</taxon>
        <taxon>Trichinellida</taxon>
        <taxon>Trichinellidae</taxon>
        <taxon>Trichinella</taxon>
    </lineage>
</organism>
<reference evidence="4 5" key="1">
    <citation type="submission" date="2015-01" db="EMBL/GenBank/DDBJ databases">
        <title>Evolution of Trichinella species and genotypes.</title>
        <authorList>
            <person name="Korhonen P.K."/>
            <person name="Edoardo P."/>
            <person name="Giuseppe L.R."/>
            <person name="Gasser R.B."/>
        </authorList>
    </citation>
    <scope>NUCLEOTIDE SEQUENCE [LARGE SCALE GENOMIC DNA]</scope>
    <source>
        <strain evidence="3">ISS176</strain>
        <strain evidence="2">ISS588</strain>
    </source>
</reference>
<sequence>MHVQQHQTAKDGKVSKSRPLKKSRLRRRLGWVSVTLAVDKFEQSFCTLCMAKSSAFAIFGKHICTISGLINTAVNSSTTSKQRNGFSKIATNVVKAKSKAEARDSNIILQN</sequence>
<comment type="caution">
    <text evidence="2">The sequence shown here is derived from an EMBL/GenBank/DDBJ whole genome shotgun (WGS) entry which is preliminary data.</text>
</comment>
<evidence type="ECO:0000313" key="2">
    <source>
        <dbReference type="EMBL" id="KRZ22757.1"/>
    </source>
</evidence>
<dbReference type="Proteomes" id="UP000054805">
    <property type="component" value="Unassembled WGS sequence"/>
</dbReference>
<name>A0A0V1IKS8_TRIPS</name>
<feature type="region of interest" description="Disordered" evidence="1">
    <location>
        <begin position="1"/>
        <end position="22"/>
    </location>
</feature>
<evidence type="ECO:0000313" key="5">
    <source>
        <dbReference type="Proteomes" id="UP000054826"/>
    </source>
</evidence>
<accession>A0A0V1IKS8</accession>
<evidence type="ECO:0000256" key="1">
    <source>
        <dbReference type="SAM" id="MobiDB-lite"/>
    </source>
</evidence>
<dbReference type="EMBL" id="JYDV01000150">
    <property type="protein sequence ID" value="KRZ28613.1"/>
    <property type="molecule type" value="Genomic_DNA"/>
</dbReference>